<comment type="caution">
    <text evidence="5">The sequence shown here is derived from an EMBL/GenBank/DDBJ whole genome shotgun (WGS) entry which is preliminary data.</text>
</comment>
<dbReference type="InterPro" id="IPR028082">
    <property type="entry name" value="Peripla_BP_I"/>
</dbReference>
<protein>
    <recommendedName>
        <fullName evidence="4">Periplasmic binding protein domain-containing protein</fullName>
    </recommendedName>
</protein>
<evidence type="ECO:0000256" key="1">
    <source>
        <dbReference type="ARBA" id="ARBA00004196"/>
    </source>
</evidence>
<dbReference type="PANTHER" id="PTHR30036">
    <property type="entry name" value="D-XYLOSE-BINDING PERIPLASMIC PROTEIN"/>
    <property type="match status" value="1"/>
</dbReference>
<name>K1LUI5_9LACT</name>
<comment type="similarity">
    <text evidence="2">Belongs to the bacterial solute-binding protein 2 family.</text>
</comment>
<feature type="domain" description="Periplasmic binding protein" evidence="4">
    <location>
        <begin position="47"/>
        <end position="306"/>
    </location>
</feature>
<dbReference type="CDD" id="cd20001">
    <property type="entry name" value="PBP1_LsrB_Quorum_Sensing-like"/>
    <property type="match status" value="1"/>
</dbReference>
<reference evidence="5 6" key="1">
    <citation type="submission" date="2012-07" db="EMBL/GenBank/DDBJ databases">
        <title>The Genome Sequence of Facklamia ignava CCUG 37419.</title>
        <authorList>
            <consortium name="The Broad Institute Genome Sequencing Platform"/>
            <person name="Earl A."/>
            <person name="Ward D."/>
            <person name="Feldgarden M."/>
            <person name="Gevers D."/>
            <person name="Huys G."/>
            <person name="Walker B."/>
            <person name="Young S.K."/>
            <person name="Zeng Q."/>
            <person name="Gargeya S."/>
            <person name="Fitzgerald M."/>
            <person name="Haas B."/>
            <person name="Abouelleil A."/>
            <person name="Alvarado L."/>
            <person name="Arachchi H.M."/>
            <person name="Berlin A.M."/>
            <person name="Chapman S.B."/>
            <person name="Goldberg J."/>
            <person name="Griggs A."/>
            <person name="Gujja S."/>
            <person name="Hansen M."/>
            <person name="Howarth C."/>
            <person name="Imamovic A."/>
            <person name="Larimer J."/>
            <person name="McCowen C."/>
            <person name="Montmayeur A."/>
            <person name="Murphy C."/>
            <person name="Neiman D."/>
            <person name="Pearson M."/>
            <person name="Priest M."/>
            <person name="Roberts A."/>
            <person name="Saif S."/>
            <person name="Shea T."/>
            <person name="Sisk P."/>
            <person name="Sykes S."/>
            <person name="Wortman J."/>
            <person name="Nusbaum C."/>
            <person name="Birren B."/>
        </authorList>
    </citation>
    <scope>NUCLEOTIDE SEQUENCE [LARGE SCALE GENOMIC DNA]</scope>
    <source>
        <strain evidence="5 6">CCUG 37419</strain>
    </source>
</reference>
<keyword evidence="6" id="KW-1185">Reference proteome</keyword>
<proteinExistence type="inferred from homology"/>
<dbReference type="SUPFAM" id="SSF53822">
    <property type="entry name" value="Periplasmic binding protein-like I"/>
    <property type="match status" value="1"/>
</dbReference>
<dbReference type="PATRIC" id="fig|883112.3.peg.976"/>
<dbReference type="EMBL" id="AGZE01000026">
    <property type="protein sequence ID" value="EKB55792.1"/>
    <property type="molecule type" value="Genomic_DNA"/>
</dbReference>
<dbReference type="InterPro" id="IPR025997">
    <property type="entry name" value="SBP_2_dom"/>
</dbReference>
<dbReference type="HOGENOM" id="CLU_037628_3_0_9"/>
<organism evidence="5 6">
    <name type="scientific">Falseniella ignava CCUG 37419</name>
    <dbReference type="NCBI Taxonomy" id="883112"/>
    <lineage>
        <taxon>Bacteria</taxon>
        <taxon>Bacillati</taxon>
        <taxon>Bacillota</taxon>
        <taxon>Bacilli</taxon>
        <taxon>Lactobacillales</taxon>
        <taxon>Aerococcaceae</taxon>
        <taxon>Falseniella</taxon>
    </lineage>
</organism>
<evidence type="ECO:0000256" key="3">
    <source>
        <dbReference type="SAM" id="SignalP"/>
    </source>
</evidence>
<dbReference type="GO" id="GO:0030246">
    <property type="term" value="F:carbohydrate binding"/>
    <property type="evidence" value="ECO:0007669"/>
    <property type="project" value="TreeGrafter"/>
</dbReference>
<dbReference type="eggNOG" id="COG1879">
    <property type="taxonomic scope" value="Bacteria"/>
</dbReference>
<dbReference type="GO" id="GO:0030288">
    <property type="term" value="C:outer membrane-bounded periplasmic space"/>
    <property type="evidence" value="ECO:0007669"/>
    <property type="project" value="TreeGrafter"/>
</dbReference>
<dbReference type="InterPro" id="IPR050555">
    <property type="entry name" value="Bact_Solute-Bind_Prot2"/>
</dbReference>
<dbReference type="STRING" id="883112.HMPREF9707_00979"/>
<keyword evidence="3" id="KW-0732">Signal</keyword>
<evidence type="ECO:0000256" key="2">
    <source>
        <dbReference type="ARBA" id="ARBA00007639"/>
    </source>
</evidence>
<evidence type="ECO:0000313" key="5">
    <source>
        <dbReference type="EMBL" id="EKB55792.1"/>
    </source>
</evidence>
<dbReference type="Pfam" id="PF13407">
    <property type="entry name" value="Peripla_BP_4"/>
    <property type="match status" value="1"/>
</dbReference>
<dbReference type="Gene3D" id="3.40.50.2300">
    <property type="match status" value="2"/>
</dbReference>
<dbReference type="AlphaFoldDB" id="K1LUI5"/>
<feature type="chain" id="PRO_5003848094" description="Periplasmic binding protein domain-containing protein" evidence="3">
    <location>
        <begin position="27"/>
        <end position="350"/>
    </location>
</feature>
<gene>
    <name evidence="5" type="ORF">HMPREF9707_00979</name>
</gene>
<comment type="subcellular location">
    <subcellularLocation>
        <location evidence="1">Cell envelope</location>
    </subcellularLocation>
</comment>
<evidence type="ECO:0000259" key="4">
    <source>
        <dbReference type="Pfam" id="PF13407"/>
    </source>
</evidence>
<evidence type="ECO:0000313" key="6">
    <source>
        <dbReference type="Proteomes" id="UP000005147"/>
    </source>
</evidence>
<accession>K1LUI5</accession>
<dbReference type="RefSeq" id="WP_006701626.1">
    <property type="nucleotide sequence ID" value="NZ_JH932301.1"/>
</dbReference>
<dbReference type="PANTHER" id="PTHR30036:SF7">
    <property type="entry name" value="ABC TRANSPORTER PERIPLASMIC-BINDING PROTEIN YPHF"/>
    <property type="match status" value="1"/>
</dbReference>
<sequence length="350" mass="38283">MKKIMKFLAVLLMVFGLMSHSAVALASGLDYDPATFKSDKDRSEWTIGVVTKDNTSAWFMRMEDGIEQFRKDTGINVISRGPASPDAASQVQVIEDLIAQGVDALLVVPLDPQALESTLKNALDQGIVVITHEASNQENTLYDVEAFTSDMFGSTIMDELANAMDKKGKYAMMVGYTTSTTHMEYANAQHERQEEEYPEMELINGEVPSAESEESINTAYEKAREILSVNPDLRGFTGVASTDCPGIANAVEELGLQEQVAIVGVGTPNEFRPYIESGTINKLLLWDPADAGYAMLQTAVKVLNGELIENESDLGVTGYEKVEVSEKTNRIIIGNAPLIIDSENIGDYDF</sequence>
<dbReference type="Proteomes" id="UP000005147">
    <property type="component" value="Unassembled WGS sequence"/>
</dbReference>
<feature type="signal peptide" evidence="3">
    <location>
        <begin position="1"/>
        <end position="26"/>
    </location>
</feature>